<reference evidence="3" key="2">
    <citation type="submission" date="2017-12" db="EMBL/GenBank/DDBJ databases">
        <title>Genome sequence of the Bar-tailed Godwit (Limosa lapponica baueri).</title>
        <authorList>
            <person name="Lima N.C.B."/>
            <person name="Parody-Merino A.M."/>
            <person name="Battley P.F."/>
            <person name="Fidler A.E."/>
            <person name="Prosdocimi F."/>
        </authorList>
    </citation>
    <scope>NUCLEOTIDE SEQUENCE [LARGE SCALE GENOMIC DNA]</scope>
</reference>
<dbReference type="GO" id="GO:0005829">
    <property type="term" value="C:cytosol"/>
    <property type="evidence" value="ECO:0007669"/>
    <property type="project" value="TreeGrafter"/>
</dbReference>
<evidence type="ECO:0000313" key="2">
    <source>
        <dbReference type="EMBL" id="PKU40693.1"/>
    </source>
</evidence>
<dbReference type="GO" id="GO:0005875">
    <property type="term" value="C:microtubule associated complex"/>
    <property type="evidence" value="ECO:0007669"/>
    <property type="project" value="TreeGrafter"/>
</dbReference>
<gene>
    <name evidence="2" type="ORF">llap_9009</name>
</gene>
<dbReference type="GO" id="GO:0005874">
    <property type="term" value="C:microtubule"/>
    <property type="evidence" value="ECO:0007669"/>
    <property type="project" value="InterPro"/>
</dbReference>
<dbReference type="InterPro" id="IPR026074">
    <property type="entry name" value="MAP1"/>
</dbReference>
<dbReference type="Proteomes" id="UP000233556">
    <property type="component" value="Unassembled WGS sequence"/>
</dbReference>
<sequence length="256" mass="28380">METAAPGPAGGRCREPRRHALLAVIGEVGTEPERGALRAALERGIRSWNINILSCDLNQQLRLFVTRHLAQFSSEVKESLELVWVEEGLSDLLLSIPAYRRVALKQLESSRQINGFGTNQEFQLTIGVLSCSLGVIVREASVQCPLNLREPDRGLNLVTVVMGVEKEMAAELCVTVECPMYGYWQMYVILMLLFIMVREVLTGITVMRHVPHICAAPVLVDVLMDDLGYSVNAEITELAADLKLLIVTTSRAGYEE</sequence>
<protein>
    <submittedName>
        <fullName evidence="2">Microtubule-associated protein 1a</fullName>
    </submittedName>
</protein>
<dbReference type="EMBL" id="KZ506221">
    <property type="protein sequence ID" value="PKU40693.1"/>
    <property type="molecule type" value="Genomic_DNA"/>
</dbReference>
<feature type="domain" description="Microtubule-associated protein 1B/S N-terminal" evidence="1">
    <location>
        <begin position="21"/>
        <end position="89"/>
    </location>
</feature>
<proteinExistence type="predicted"/>
<dbReference type="Pfam" id="PF23415">
    <property type="entry name" value="MAPB1_N"/>
    <property type="match status" value="1"/>
</dbReference>
<dbReference type="GO" id="GO:0007409">
    <property type="term" value="P:axonogenesis"/>
    <property type="evidence" value="ECO:0007669"/>
    <property type="project" value="TreeGrafter"/>
</dbReference>
<dbReference type="GO" id="GO:0031114">
    <property type="term" value="P:regulation of microtubule depolymerization"/>
    <property type="evidence" value="ECO:0007669"/>
    <property type="project" value="TreeGrafter"/>
</dbReference>
<reference evidence="3" key="1">
    <citation type="submission" date="2017-11" db="EMBL/GenBank/DDBJ databases">
        <authorList>
            <person name="Lima N.C."/>
            <person name="Parody-Merino A.M."/>
            <person name="Battley P.F."/>
            <person name="Fidler A.E."/>
            <person name="Prosdocimi F."/>
        </authorList>
    </citation>
    <scope>NUCLEOTIDE SEQUENCE [LARGE SCALE GENOMIC DNA]</scope>
</reference>
<dbReference type="GO" id="GO:0043025">
    <property type="term" value="C:neuronal cell body"/>
    <property type="evidence" value="ECO:0007669"/>
    <property type="project" value="TreeGrafter"/>
</dbReference>
<name>A0A2I0U3Z0_LIMLA</name>
<dbReference type="GO" id="GO:0030425">
    <property type="term" value="C:dendrite"/>
    <property type="evidence" value="ECO:0007669"/>
    <property type="project" value="TreeGrafter"/>
</dbReference>
<dbReference type="GO" id="GO:0016358">
    <property type="term" value="P:dendrite development"/>
    <property type="evidence" value="ECO:0007669"/>
    <property type="project" value="TreeGrafter"/>
</dbReference>
<dbReference type="GO" id="GO:0000226">
    <property type="term" value="P:microtubule cytoskeleton organization"/>
    <property type="evidence" value="ECO:0007669"/>
    <property type="project" value="InterPro"/>
</dbReference>
<organism evidence="2 3">
    <name type="scientific">Limosa lapponica baueri</name>
    <dbReference type="NCBI Taxonomy" id="1758121"/>
    <lineage>
        <taxon>Eukaryota</taxon>
        <taxon>Metazoa</taxon>
        <taxon>Chordata</taxon>
        <taxon>Craniata</taxon>
        <taxon>Vertebrata</taxon>
        <taxon>Euteleostomi</taxon>
        <taxon>Archelosauria</taxon>
        <taxon>Archosauria</taxon>
        <taxon>Dinosauria</taxon>
        <taxon>Saurischia</taxon>
        <taxon>Theropoda</taxon>
        <taxon>Coelurosauria</taxon>
        <taxon>Aves</taxon>
        <taxon>Neognathae</taxon>
        <taxon>Neoaves</taxon>
        <taxon>Charadriiformes</taxon>
        <taxon>Scolopacidae</taxon>
        <taxon>Limosa</taxon>
    </lineage>
</organism>
<dbReference type="InterPro" id="IPR056617">
    <property type="entry name" value="MAP1B/S_N"/>
</dbReference>
<dbReference type="AlphaFoldDB" id="A0A2I0U3Z0"/>
<dbReference type="GO" id="GO:0045202">
    <property type="term" value="C:synapse"/>
    <property type="evidence" value="ECO:0007669"/>
    <property type="project" value="TreeGrafter"/>
</dbReference>
<dbReference type="PANTHER" id="PTHR13843">
    <property type="entry name" value="MICROTUBULE-ASSOCIATED PROTEIN"/>
    <property type="match status" value="1"/>
</dbReference>
<dbReference type="PANTHER" id="PTHR13843:SF6">
    <property type="entry name" value="MICROTUBULE-ASSOCIATED PROTEIN 1A"/>
    <property type="match status" value="1"/>
</dbReference>
<dbReference type="OrthoDB" id="5371837at2759"/>
<evidence type="ECO:0000313" key="3">
    <source>
        <dbReference type="Proteomes" id="UP000233556"/>
    </source>
</evidence>
<keyword evidence="3" id="KW-1185">Reference proteome</keyword>
<accession>A0A2I0U3Z0</accession>
<dbReference type="GO" id="GO:0008017">
    <property type="term" value="F:microtubule binding"/>
    <property type="evidence" value="ECO:0007669"/>
    <property type="project" value="InterPro"/>
</dbReference>
<dbReference type="GO" id="GO:0003779">
    <property type="term" value="F:actin binding"/>
    <property type="evidence" value="ECO:0007669"/>
    <property type="project" value="TreeGrafter"/>
</dbReference>
<evidence type="ECO:0000259" key="1">
    <source>
        <dbReference type="Pfam" id="PF23415"/>
    </source>
</evidence>